<proteinExistence type="predicted"/>
<organism evidence="2 3">
    <name type="scientific">Sphingobacterium suaedae</name>
    <dbReference type="NCBI Taxonomy" id="1686402"/>
    <lineage>
        <taxon>Bacteria</taxon>
        <taxon>Pseudomonadati</taxon>
        <taxon>Bacteroidota</taxon>
        <taxon>Sphingobacteriia</taxon>
        <taxon>Sphingobacteriales</taxon>
        <taxon>Sphingobacteriaceae</taxon>
        <taxon>Sphingobacterium</taxon>
    </lineage>
</organism>
<dbReference type="EMBL" id="JBHULR010000004">
    <property type="protein sequence ID" value="MFD2548513.1"/>
    <property type="molecule type" value="Genomic_DNA"/>
</dbReference>
<gene>
    <name evidence="2" type="ORF">ACFSR5_12745</name>
</gene>
<comment type="caution">
    <text evidence="2">The sequence shown here is derived from an EMBL/GenBank/DDBJ whole genome shotgun (WGS) entry which is preliminary data.</text>
</comment>
<protein>
    <recommendedName>
        <fullName evidence="4">DUF4859 domain-containing protein</fullName>
    </recommendedName>
</protein>
<dbReference type="RefSeq" id="WP_380904339.1">
    <property type="nucleotide sequence ID" value="NZ_JBHUEG010000001.1"/>
</dbReference>
<accession>A0ABW5KJ71</accession>
<evidence type="ECO:0000256" key="1">
    <source>
        <dbReference type="SAM" id="SignalP"/>
    </source>
</evidence>
<dbReference type="Proteomes" id="UP001597545">
    <property type="component" value="Unassembled WGS sequence"/>
</dbReference>
<feature type="chain" id="PRO_5047227293" description="DUF4859 domain-containing protein" evidence="1">
    <location>
        <begin position="19"/>
        <end position="138"/>
    </location>
</feature>
<evidence type="ECO:0008006" key="4">
    <source>
        <dbReference type="Google" id="ProtNLM"/>
    </source>
</evidence>
<keyword evidence="1" id="KW-0732">Signal</keyword>
<evidence type="ECO:0000313" key="2">
    <source>
        <dbReference type="EMBL" id="MFD2548513.1"/>
    </source>
</evidence>
<dbReference type="PROSITE" id="PS51257">
    <property type="entry name" value="PROKAR_LIPOPROTEIN"/>
    <property type="match status" value="1"/>
</dbReference>
<sequence>MKKILLACLIGTATLAVGTSCTKEYYDVIPSITMVYQRADNQWTYNSNTKVWYLDLPVNELTDYYVDQGIVNVAMSFDGETTYNAIPATFGAIAYSYDYTTGSVRIYAEDPIADTGVEITPPENIFIKISLTEADFVE</sequence>
<keyword evidence="3" id="KW-1185">Reference proteome</keyword>
<evidence type="ECO:0000313" key="3">
    <source>
        <dbReference type="Proteomes" id="UP001597545"/>
    </source>
</evidence>
<feature type="signal peptide" evidence="1">
    <location>
        <begin position="1"/>
        <end position="18"/>
    </location>
</feature>
<reference evidence="3" key="1">
    <citation type="journal article" date="2019" name="Int. J. Syst. Evol. Microbiol.">
        <title>The Global Catalogue of Microorganisms (GCM) 10K type strain sequencing project: providing services to taxonomists for standard genome sequencing and annotation.</title>
        <authorList>
            <consortium name="The Broad Institute Genomics Platform"/>
            <consortium name="The Broad Institute Genome Sequencing Center for Infectious Disease"/>
            <person name="Wu L."/>
            <person name="Ma J."/>
        </authorList>
    </citation>
    <scope>NUCLEOTIDE SEQUENCE [LARGE SCALE GENOMIC DNA]</scope>
    <source>
        <strain evidence="3">KCTC 42662</strain>
    </source>
</reference>
<name>A0ABW5KJ71_9SPHI</name>